<organism evidence="1 2">
    <name type="scientific">Paenibacillus chartarius</name>
    <dbReference type="NCBI Taxonomy" id="747481"/>
    <lineage>
        <taxon>Bacteria</taxon>
        <taxon>Bacillati</taxon>
        <taxon>Bacillota</taxon>
        <taxon>Bacilli</taxon>
        <taxon>Bacillales</taxon>
        <taxon>Paenibacillaceae</taxon>
        <taxon>Paenibacillus</taxon>
    </lineage>
</organism>
<proteinExistence type="predicted"/>
<protein>
    <submittedName>
        <fullName evidence="1">Uncharacterized protein</fullName>
    </submittedName>
</protein>
<gene>
    <name evidence="1" type="ORF">ACFFK0_25455</name>
</gene>
<dbReference type="EMBL" id="JBHLWN010000102">
    <property type="protein sequence ID" value="MFC0215748.1"/>
    <property type="molecule type" value="Genomic_DNA"/>
</dbReference>
<keyword evidence="2" id="KW-1185">Reference proteome</keyword>
<name>A0ABV6DT86_9BACL</name>
<dbReference type="Proteomes" id="UP001589776">
    <property type="component" value="Unassembled WGS sequence"/>
</dbReference>
<sequence>MPFFPTEVNLYHTRIHNPDNGCRIRVGTNVVVGLSNMSKKTQGFGQQYADFAIVDRPEGFIDDSDKMDSNRTKGPLP</sequence>
<comment type="caution">
    <text evidence="1">The sequence shown here is derived from an EMBL/GenBank/DDBJ whole genome shotgun (WGS) entry which is preliminary data.</text>
</comment>
<evidence type="ECO:0000313" key="2">
    <source>
        <dbReference type="Proteomes" id="UP001589776"/>
    </source>
</evidence>
<accession>A0ABV6DT86</accession>
<evidence type="ECO:0000313" key="1">
    <source>
        <dbReference type="EMBL" id="MFC0215748.1"/>
    </source>
</evidence>
<dbReference type="RefSeq" id="WP_377473235.1">
    <property type="nucleotide sequence ID" value="NZ_JBHLWN010000102.1"/>
</dbReference>
<reference evidence="1 2" key="1">
    <citation type="submission" date="2024-09" db="EMBL/GenBank/DDBJ databases">
        <authorList>
            <person name="Sun Q."/>
            <person name="Mori K."/>
        </authorList>
    </citation>
    <scope>NUCLEOTIDE SEQUENCE [LARGE SCALE GENOMIC DNA]</scope>
    <source>
        <strain evidence="1 2">CCM 7759</strain>
    </source>
</reference>